<evidence type="ECO:0000313" key="1">
    <source>
        <dbReference type="EMBL" id="UXE63336.1"/>
    </source>
</evidence>
<protein>
    <submittedName>
        <fullName evidence="1">Uncharacterized protein</fullName>
    </submittedName>
</protein>
<sequence>MSRKPCIPPLNSVYRKGWYTEKTLENFKNLFEGKLDEENLPVNNSLIDPTFRKRYR</sequence>
<reference evidence="1" key="1">
    <citation type="submission" date="2021-04" db="EMBL/GenBank/DDBJ databases">
        <title>Genome sequence of Woronichinia naegeliana from Washington state freshwater lake bloom.</title>
        <authorList>
            <person name="Dreher T.W."/>
        </authorList>
    </citation>
    <scope>NUCLEOTIDE SEQUENCE</scope>
    <source>
        <strain evidence="1">WA131</strain>
    </source>
</reference>
<dbReference type="AlphaFoldDB" id="A0A977L2B3"/>
<dbReference type="Proteomes" id="UP001065613">
    <property type="component" value="Chromosome"/>
</dbReference>
<name>A0A977L2B3_9CYAN</name>
<organism evidence="1">
    <name type="scientific">Woronichinia naegeliana WA131</name>
    <dbReference type="NCBI Taxonomy" id="2824559"/>
    <lineage>
        <taxon>Bacteria</taxon>
        <taxon>Bacillati</taxon>
        <taxon>Cyanobacteriota</taxon>
        <taxon>Cyanophyceae</taxon>
        <taxon>Synechococcales</taxon>
        <taxon>Coelosphaeriaceae</taxon>
        <taxon>Woronichinia</taxon>
    </lineage>
</organism>
<dbReference type="EMBL" id="CP073041">
    <property type="protein sequence ID" value="UXE63336.1"/>
    <property type="molecule type" value="Genomic_DNA"/>
</dbReference>
<proteinExistence type="predicted"/>
<accession>A0A977L2B3</accession>
<dbReference type="KEGG" id="wna:KA717_12280"/>
<gene>
    <name evidence="1" type="ORF">KA717_12280</name>
</gene>